<feature type="compositionally biased region" description="Basic and acidic residues" evidence="1">
    <location>
        <begin position="217"/>
        <end position="226"/>
    </location>
</feature>
<name>A0AAD6LXY8_9ROSI</name>
<sequence length="624" mass="69395">MPLHLLVQNPNSPPLSLSNPSKSIQHKYPFERNQDWAKGFKVMEDRGDAGRPRSDSKLAGEKRTSGELREKSEVARKKMKMRDLESLLGSEEASSSRLQNKEDSDHFQLSEQMSQVINVPVTSDLDAYQEERRGRTSLSVEVTAASRPLDLNSEACIANNLVRNDIPEHADNCNEVPLLKKHEDKHGNKCVTSVGIGLDLNAEGDSSVNQELFRTNKDQDKSRDVSECGSTTGPVQEKDPLRMWKEMKQNGFLSSSHGRISIQSGFMSSSHGGIPMPKQCGRKPKDDVHKKKKELAKREQVDRLTTIAAPSGLLNGLNPGIINHVRNKKQVHSIIEALVRSEKLENGCLESKQAIHLKSGTKETNNTSDFVIQRLGFSHGDGSLTSLIGSKQTSGCSMSNGQGDFNIVGTTHARNFISHSTVSKDDVLALKLSSSTNASEESRTVLNEESANSTSVSCLSVRAASVSSQWLELLHQDIKGRIAALCRSRKRVRAVITTELHFLISKEFSTIEVYSSYIMQRASEVVSNNTTAAMHQARWRPLFDQLDKALYEEEKQLESWLWKVKEMQVHFDQGLQHLSYKAILGYPRTEKGDSLQKELAVRAAAASIYSTCNFLTSKENVSCF</sequence>
<comment type="caution">
    <text evidence="2">The sequence shown here is derived from an EMBL/GenBank/DDBJ whole genome shotgun (WGS) entry which is preliminary data.</text>
</comment>
<feature type="region of interest" description="Disordered" evidence="1">
    <location>
        <begin position="39"/>
        <end position="106"/>
    </location>
</feature>
<feature type="compositionally biased region" description="Basic and acidic residues" evidence="1">
    <location>
        <begin position="41"/>
        <end position="85"/>
    </location>
</feature>
<keyword evidence="3" id="KW-1185">Reference proteome</keyword>
<dbReference type="EMBL" id="JAQIZT010000013">
    <property type="protein sequence ID" value="KAJ6975375.1"/>
    <property type="molecule type" value="Genomic_DNA"/>
</dbReference>
<protein>
    <submittedName>
        <fullName evidence="2">Uncharacterized protein</fullName>
    </submittedName>
</protein>
<dbReference type="PANTHER" id="PTHR33924:SF5">
    <property type="entry name" value="CATION-TRANSPORTING ATPASE"/>
    <property type="match status" value="1"/>
</dbReference>
<proteinExistence type="predicted"/>
<feature type="compositionally biased region" description="Low complexity" evidence="1">
    <location>
        <begin position="86"/>
        <end position="96"/>
    </location>
</feature>
<reference evidence="2" key="1">
    <citation type="journal article" date="2023" name="Mol. Ecol. Resour.">
        <title>Chromosome-level genome assembly of a triploid poplar Populus alba 'Berolinensis'.</title>
        <authorList>
            <person name="Chen S."/>
            <person name="Yu Y."/>
            <person name="Wang X."/>
            <person name="Wang S."/>
            <person name="Zhang T."/>
            <person name="Zhou Y."/>
            <person name="He R."/>
            <person name="Meng N."/>
            <person name="Wang Y."/>
            <person name="Liu W."/>
            <person name="Liu Z."/>
            <person name="Liu J."/>
            <person name="Guo Q."/>
            <person name="Huang H."/>
            <person name="Sederoff R.R."/>
            <person name="Wang G."/>
            <person name="Qu G."/>
            <person name="Chen S."/>
        </authorList>
    </citation>
    <scope>NUCLEOTIDE SEQUENCE</scope>
    <source>
        <strain evidence="2">SC-2020</strain>
    </source>
</reference>
<gene>
    <name evidence="2" type="ORF">NC653_031277</name>
</gene>
<feature type="region of interest" description="Disordered" evidence="1">
    <location>
        <begin position="1"/>
        <end position="23"/>
    </location>
</feature>
<dbReference type="Proteomes" id="UP001164929">
    <property type="component" value="Chromosome 13"/>
</dbReference>
<dbReference type="PANTHER" id="PTHR33924">
    <property type="entry name" value="CATION-TRANSPORTING ATPASE"/>
    <property type="match status" value="1"/>
</dbReference>
<accession>A0AAD6LXY8</accession>
<evidence type="ECO:0000313" key="3">
    <source>
        <dbReference type="Proteomes" id="UP001164929"/>
    </source>
</evidence>
<organism evidence="2 3">
    <name type="scientific">Populus alba x Populus x berolinensis</name>
    <dbReference type="NCBI Taxonomy" id="444605"/>
    <lineage>
        <taxon>Eukaryota</taxon>
        <taxon>Viridiplantae</taxon>
        <taxon>Streptophyta</taxon>
        <taxon>Embryophyta</taxon>
        <taxon>Tracheophyta</taxon>
        <taxon>Spermatophyta</taxon>
        <taxon>Magnoliopsida</taxon>
        <taxon>eudicotyledons</taxon>
        <taxon>Gunneridae</taxon>
        <taxon>Pentapetalae</taxon>
        <taxon>rosids</taxon>
        <taxon>fabids</taxon>
        <taxon>Malpighiales</taxon>
        <taxon>Salicaceae</taxon>
        <taxon>Saliceae</taxon>
        <taxon>Populus</taxon>
    </lineage>
</organism>
<feature type="region of interest" description="Disordered" evidence="1">
    <location>
        <begin position="217"/>
        <end position="237"/>
    </location>
</feature>
<evidence type="ECO:0000256" key="1">
    <source>
        <dbReference type="SAM" id="MobiDB-lite"/>
    </source>
</evidence>
<dbReference type="AlphaFoldDB" id="A0AAD6LXY8"/>
<evidence type="ECO:0000313" key="2">
    <source>
        <dbReference type="EMBL" id="KAJ6975375.1"/>
    </source>
</evidence>